<comment type="caution">
    <text evidence="2">The sequence shown here is derived from an EMBL/GenBank/DDBJ whole genome shotgun (WGS) entry which is preliminary data.</text>
</comment>
<accession>A0A7C4FDI8</accession>
<dbReference type="Pfam" id="PF05559">
    <property type="entry name" value="DUF763"/>
    <property type="match status" value="1"/>
</dbReference>
<evidence type="ECO:0000256" key="1">
    <source>
        <dbReference type="SAM" id="Coils"/>
    </source>
</evidence>
<dbReference type="PANTHER" id="PTHR38597:SF1">
    <property type="entry name" value="BLL3834 PROTEIN"/>
    <property type="match status" value="1"/>
</dbReference>
<organism evidence="2">
    <name type="scientific">Ignisphaera aggregans</name>
    <dbReference type="NCBI Taxonomy" id="334771"/>
    <lineage>
        <taxon>Archaea</taxon>
        <taxon>Thermoproteota</taxon>
        <taxon>Thermoprotei</taxon>
        <taxon>Desulfurococcales</taxon>
        <taxon>Desulfurococcaceae</taxon>
        <taxon>Ignisphaera</taxon>
    </lineage>
</organism>
<evidence type="ECO:0000313" key="2">
    <source>
        <dbReference type="EMBL" id="HGI86985.1"/>
    </source>
</evidence>
<dbReference type="InterPro" id="IPR008482">
    <property type="entry name" value="DUF763"/>
</dbReference>
<proteinExistence type="predicted"/>
<dbReference type="EMBL" id="DTFF01000011">
    <property type="protein sequence ID" value="HGI86985.1"/>
    <property type="molecule type" value="Genomic_DNA"/>
</dbReference>
<keyword evidence="1" id="KW-0175">Coiled coil</keyword>
<feature type="coiled-coil region" evidence="1">
    <location>
        <begin position="357"/>
        <end position="391"/>
    </location>
</feature>
<name>A0A7C4FDI8_9CREN</name>
<reference evidence="2" key="1">
    <citation type="journal article" date="2020" name="mSystems">
        <title>Genome- and Community-Level Interaction Insights into Carbon Utilization and Element Cycling Functions of Hydrothermarchaeota in Hydrothermal Sediment.</title>
        <authorList>
            <person name="Zhou Z."/>
            <person name="Liu Y."/>
            <person name="Xu W."/>
            <person name="Pan J."/>
            <person name="Luo Z.H."/>
            <person name="Li M."/>
        </authorList>
    </citation>
    <scope>NUCLEOTIDE SEQUENCE [LARGE SCALE GENOMIC DNA]</scope>
    <source>
        <strain evidence="2">SpSt-732</strain>
    </source>
</reference>
<gene>
    <name evidence="2" type="ORF">ENV14_01095</name>
</gene>
<dbReference type="AlphaFoldDB" id="A0A7C4FDI8"/>
<sequence>MYVGFSELILHNGEVPPHLLYYMKRLSKAILSYIHEVYGPDEIVKRVADPFWFQAFNNVIGMDWDSSGSTTVVIYMLKNFANTANFKDLGLATVGGKGSDSRAVVEELRILQSSDVDVETLVDVSRLSAKIDGVALQDGYKLYIHSVIVSRSGLWTIVQQGMNVENLLARRYHIHGVGRIKIVSDPHSGIACNRIGIALNLVDRGAAKSRSTIVDIVSSTNVQSLLRDIAMVNRVLKGDRGLDIWLNSKRGDERVETELTKQRVGSNTSRIFYRPITDLNRIERVLRKLSEVKPDTFEELLSINGVGPETIRALALVAAVIYDSQPSFKDPVTHPIDPFLYSYAHGGKDGVPYPIKTQLMQKTIEFLEEALQEAKIEEKAKRRALERLHKLFSEAISML</sequence>
<dbReference type="PANTHER" id="PTHR38597">
    <property type="entry name" value="BLL3834 PROTEIN"/>
    <property type="match status" value="1"/>
</dbReference>
<protein>
    <submittedName>
        <fullName evidence="2">DUF763 domain-containing protein</fullName>
    </submittedName>
</protein>